<sequence>MAATRLSWICGLLVLLQSEFRVCKQDPDVNTIKGEQQQATPFQSVRSDLSFLASVRLDRFDDTTKKYGNAEVKVDEINAQHYRHHLWSTGLHKGAARQRRSLDHEPLDNDAATLPEHGMGVAATLNHHDNETVPTHEELTSTATTHEESTLRSTHSEESEGRSHRDGLLVAGNDGDNDITTEQAGLTTTAAETVATTSATEALATTSTTEAPETTSATEAPATTSTTEVPATTSTTEAPATTSTTEAPATTSTTEAPA</sequence>
<keyword evidence="2" id="KW-0732">Signal</keyword>
<dbReference type="Proteomes" id="UP001497497">
    <property type="component" value="Unassembled WGS sequence"/>
</dbReference>
<keyword evidence="4" id="KW-1185">Reference proteome</keyword>
<proteinExistence type="predicted"/>
<evidence type="ECO:0000313" key="3">
    <source>
        <dbReference type="EMBL" id="CAL1532980.1"/>
    </source>
</evidence>
<evidence type="ECO:0000256" key="1">
    <source>
        <dbReference type="SAM" id="MobiDB-lite"/>
    </source>
</evidence>
<feature type="compositionally biased region" description="Basic and acidic residues" evidence="1">
    <location>
        <begin position="134"/>
        <end position="167"/>
    </location>
</feature>
<protein>
    <submittedName>
        <fullName evidence="3">Uncharacterized protein</fullName>
    </submittedName>
</protein>
<feature type="signal peptide" evidence="2">
    <location>
        <begin position="1"/>
        <end position="24"/>
    </location>
</feature>
<accession>A0AAV2HHN9</accession>
<dbReference type="AlphaFoldDB" id="A0AAV2HHN9"/>
<reference evidence="3 4" key="1">
    <citation type="submission" date="2024-04" db="EMBL/GenBank/DDBJ databases">
        <authorList>
            <consortium name="Genoscope - CEA"/>
            <person name="William W."/>
        </authorList>
    </citation>
    <scope>NUCLEOTIDE SEQUENCE [LARGE SCALE GENOMIC DNA]</scope>
</reference>
<dbReference type="EMBL" id="CAXITT010000130">
    <property type="protein sequence ID" value="CAL1532980.1"/>
    <property type="molecule type" value="Genomic_DNA"/>
</dbReference>
<feature type="chain" id="PRO_5043673973" evidence="2">
    <location>
        <begin position="25"/>
        <end position="258"/>
    </location>
</feature>
<evidence type="ECO:0000313" key="4">
    <source>
        <dbReference type="Proteomes" id="UP001497497"/>
    </source>
</evidence>
<comment type="caution">
    <text evidence="3">The sequence shown here is derived from an EMBL/GenBank/DDBJ whole genome shotgun (WGS) entry which is preliminary data.</text>
</comment>
<organism evidence="3 4">
    <name type="scientific">Lymnaea stagnalis</name>
    <name type="common">Great pond snail</name>
    <name type="synonym">Helix stagnalis</name>
    <dbReference type="NCBI Taxonomy" id="6523"/>
    <lineage>
        <taxon>Eukaryota</taxon>
        <taxon>Metazoa</taxon>
        <taxon>Spiralia</taxon>
        <taxon>Lophotrochozoa</taxon>
        <taxon>Mollusca</taxon>
        <taxon>Gastropoda</taxon>
        <taxon>Heterobranchia</taxon>
        <taxon>Euthyneura</taxon>
        <taxon>Panpulmonata</taxon>
        <taxon>Hygrophila</taxon>
        <taxon>Lymnaeoidea</taxon>
        <taxon>Lymnaeidae</taxon>
        <taxon>Lymnaea</taxon>
    </lineage>
</organism>
<feature type="non-terminal residue" evidence="3">
    <location>
        <position position="258"/>
    </location>
</feature>
<evidence type="ECO:0000256" key="2">
    <source>
        <dbReference type="SAM" id="SignalP"/>
    </source>
</evidence>
<name>A0AAV2HHN9_LYMST</name>
<feature type="compositionally biased region" description="Low complexity" evidence="1">
    <location>
        <begin position="186"/>
        <end position="258"/>
    </location>
</feature>
<gene>
    <name evidence="3" type="ORF">GSLYS_00006998001</name>
</gene>
<feature type="region of interest" description="Disordered" evidence="1">
    <location>
        <begin position="134"/>
        <end position="258"/>
    </location>
</feature>